<name>A0A427T1K8_9PSEU</name>
<dbReference type="Proteomes" id="UP000267081">
    <property type="component" value="Unassembled WGS sequence"/>
</dbReference>
<dbReference type="EMBL" id="RSEC01000059">
    <property type="protein sequence ID" value="RSD11815.1"/>
    <property type="molecule type" value="Genomic_DNA"/>
</dbReference>
<organism evidence="1 2">
    <name type="scientific">Amycolatopsis eburnea</name>
    <dbReference type="NCBI Taxonomy" id="2267691"/>
    <lineage>
        <taxon>Bacteria</taxon>
        <taxon>Bacillati</taxon>
        <taxon>Actinomycetota</taxon>
        <taxon>Actinomycetes</taxon>
        <taxon>Pseudonocardiales</taxon>
        <taxon>Pseudonocardiaceae</taxon>
        <taxon>Amycolatopsis</taxon>
    </lineage>
</organism>
<evidence type="ECO:0000313" key="2">
    <source>
        <dbReference type="Proteomes" id="UP000267081"/>
    </source>
</evidence>
<sequence>MSTGSGAAGEPGWAWILRHPTVFEDDGRITFVRGTDAEAIFDAFGVDATQAAPQSLTDCWSADGTAYDGRPCLRVATSGAWSAAIEPIRASTMPNAGGTALSHETDVVVATMNFLGQGWVSHLARGRLQFGLEVGQAYDSLAGEATSRLERPMREAGLIDRGTPRDSRTEFAAALAVLAQEFGFDFSAGQIRGPLPTVYYPAR</sequence>
<protein>
    <submittedName>
        <fullName evidence="1">Uncharacterized protein</fullName>
    </submittedName>
</protein>
<comment type="caution">
    <text evidence="1">The sequence shown here is derived from an EMBL/GenBank/DDBJ whole genome shotgun (WGS) entry which is preliminary data.</text>
</comment>
<dbReference type="RefSeq" id="WP_125314040.1">
    <property type="nucleotide sequence ID" value="NZ_RSEC01000059.1"/>
</dbReference>
<accession>A0A427T1K8</accession>
<gene>
    <name evidence="1" type="ORF">EIY87_34245</name>
</gene>
<dbReference type="OrthoDB" id="3638702at2"/>
<reference evidence="1 2" key="1">
    <citation type="submission" date="2018-12" db="EMBL/GenBank/DDBJ databases">
        <title>Amycolatopsis eburnea sp. nov. actinomycete associate with arbuscular mycorrhiza fungal spore.</title>
        <authorList>
            <person name="Lumyong S."/>
            <person name="Chaiya L."/>
        </authorList>
    </citation>
    <scope>NUCLEOTIDE SEQUENCE [LARGE SCALE GENOMIC DNA]</scope>
    <source>
        <strain evidence="1 2">GLM-1</strain>
    </source>
</reference>
<keyword evidence="2" id="KW-1185">Reference proteome</keyword>
<evidence type="ECO:0000313" key="1">
    <source>
        <dbReference type="EMBL" id="RSD11815.1"/>
    </source>
</evidence>
<dbReference type="AlphaFoldDB" id="A0A427T1K8"/>
<proteinExistence type="predicted"/>